<sequence length="139" mass="15244">MLSSLGFDTTKSTGRNNRTGPSRFFPDMSRGLAAHVFKQAPALASQPAAPAVAAKFDPAPTRPPANGGLGNRQLSYQISRNESERKAAPVALSQDRRLVQVPQPALQPWPVDTKYGKSQKSANYLIHPSFESDMYIYER</sequence>
<dbReference type="Proteomes" id="UP001144978">
    <property type="component" value="Unassembled WGS sequence"/>
</dbReference>
<protein>
    <submittedName>
        <fullName evidence="1">Uncharacterized protein</fullName>
    </submittedName>
</protein>
<reference evidence="1" key="1">
    <citation type="submission" date="2022-08" db="EMBL/GenBank/DDBJ databases">
        <title>Genome Sequence of Pycnoporus sanguineus.</title>
        <authorList>
            <person name="Buettner E."/>
        </authorList>
    </citation>
    <scope>NUCLEOTIDE SEQUENCE</scope>
    <source>
        <strain evidence="1">CG-C14</strain>
    </source>
</reference>
<dbReference type="EMBL" id="JANSHE010000207">
    <property type="protein sequence ID" value="KAJ3014503.1"/>
    <property type="molecule type" value="Genomic_DNA"/>
</dbReference>
<comment type="caution">
    <text evidence="1">The sequence shown here is derived from an EMBL/GenBank/DDBJ whole genome shotgun (WGS) entry which is preliminary data.</text>
</comment>
<name>A0ACC1Q9G3_9APHY</name>
<organism evidence="1 2">
    <name type="scientific">Trametes sanguinea</name>
    <dbReference type="NCBI Taxonomy" id="158606"/>
    <lineage>
        <taxon>Eukaryota</taxon>
        <taxon>Fungi</taxon>
        <taxon>Dikarya</taxon>
        <taxon>Basidiomycota</taxon>
        <taxon>Agaricomycotina</taxon>
        <taxon>Agaricomycetes</taxon>
        <taxon>Polyporales</taxon>
        <taxon>Polyporaceae</taxon>
        <taxon>Trametes</taxon>
    </lineage>
</organism>
<accession>A0ACC1Q9G3</accession>
<evidence type="ECO:0000313" key="1">
    <source>
        <dbReference type="EMBL" id="KAJ3014503.1"/>
    </source>
</evidence>
<proteinExistence type="predicted"/>
<keyword evidence="2" id="KW-1185">Reference proteome</keyword>
<gene>
    <name evidence="1" type="ORF">NUW54_g1294</name>
</gene>
<evidence type="ECO:0000313" key="2">
    <source>
        <dbReference type="Proteomes" id="UP001144978"/>
    </source>
</evidence>